<dbReference type="STRING" id="441959.B8M502"/>
<dbReference type="InParanoid" id="B8M502"/>
<dbReference type="GO" id="GO:0003677">
    <property type="term" value="F:DNA binding"/>
    <property type="evidence" value="ECO:0007669"/>
    <property type="project" value="InterPro"/>
</dbReference>
<evidence type="ECO:0000256" key="1">
    <source>
        <dbReference type="SAM" id="Phobius"/>
    </source>
</evidence>
<dbReference type="PhylomeDB" id="B8M502"/>
<evidence type="ECO:0000259" key="2">
    <source>
        <dbReference type="Pfam" id="PF05225"/>
    </source>
</evidence>
<dbReference type="GeneID" id="8099009"/>
<feature type="non-terminal residue" evidence="3">
    <location>
        <position position="117"/>
    </location>
</feature>
<dbReference type="InterPro" id="IPR007889">
    <property type="entry name" value="HTH_Psq"/>
</dbReference>
<keyword evidence="1" id="KW-1133">Transmembrane helix</keyword>
<feature type="non-terminal residue" evidence="3">
    <location>
        <position position="1"/>
    </location>
</feature>
<dbReference type="RefSeq" id="XP_002480042.1">
    <property type="nucleotide sequence ID" value="XM_002479997.1"/>
</dbReference>
<evidence type="ECO:0000313" key="3">
    <source>
        <dbReference type="EMBL" id="EED19608.1"/>
    </source>
</evidence>
<keyword evidence="4" id="KW-1185">Reference proteome</keyword>
<feature type="transmembrane region" description="Helical" evidence="1">
    <location>
        <begin position="20"/>
        <end position="37"/>
    </location>
</feature>
<gene>
    <name evidence="3" type="ORF">TSTA_028900</name>
</gene>
<dbReference type="HOGENOM" id="CLU_2090643_0_0_1"/>
<evidence type="ECO:0000313" key="4">
    <source>
        <dbReference type="Proteomes" id="UP000001745"/>
    </source>
</evidence>
<reference evidence="4" key="1">
    <citation type="journal article" date="2015" name="Genome Announc.">
        <title>Genome sequence of the AIDS-associated pathogen Penicillium marneffei (ATCC18224) and its near taxonomic relative Talaromyces stipitatus (ATCC10500).</title>
        <authorList>
            <person name="Nierman W.C."/>
            <person name="Fedorova-Abrams N.D."/>
            <person name="Andrianopoulos A."/>
        </authorList>
    </citation>
    <scope>NUCLEOTIDE SEQUENCE [LARGE SCALE GENOMIC DNA]</scope>
    <source>
        <strain evidence="4">ATCC 10500 / CBS 375.48 / QM 6759 / NRRL 1006</strain>
    </source>
</reference>
<dbReference type="Pfam" id="PF05225">
    <property type="entry name" value="HTH_psq"/>
    <property type="match status" value="1"/>
</dbReference>
<keyword evidence="1" id="KW-0812">Transmembrane</keyword>
<proteinExistence type="predicted"/>
<dbReference type="Proteomes" id="UP000001745">
    <property type="component" value="Unassembled WGS sequence"/>
</dbReference>
<protein>
    <recommendedName>
        <fullName evidence="2">HTH psq-type domain-containing protein</fullName>
    </recommendedName>
</protein>
<sequence>VLRGSFPLGPNKEVFDAETIYGPIWIYWVPGYTNILAMKKQTRPLKKIFRRAARLFDVSEATLRRRLKGATPHHLAGIERHKMARTGEESLRSWACMLGSLADILLAERDLNAAPKK</sequence>
<keyword evidence="1" id="KW-0472">Membrane</keyword>
<dbReference type="VEuPathDB" id="FungiDB:TSTA_028900"/>
<dbReference type="AlphaFoldDB" id="B8M502"/>
<feature type="domain" description="HTH psq-type" evidence="2">
    <location>
        <begin position="49"/>
        <end position="73"/>
    </location>
</feature>
<accession>B8M502</accession>
<organism evidence="3 4">
    <name type="scientific">Talaromyces stipitatus (strain ATCC 10500 / CBS 375.48 / QM 6759 / NRRL 1006)</name>
    <name type="common">Penicillium stipitatum</name>
    <dbReference type="NCBI Taxonomy" id="441959"/>
    <lineage>
        <taxon>Eukaryota</taxon>
        <taxon>Fungi</taxon>
        <taxon>Dikarya</taxon>
        <taxon>Ascomycota</taxon>
        <taxon>Pezizomycotina</taxon>
        <taxon>Eurotiomycetes</taxon>
        <taxon>Eurotiomycetidae</taxon>
        <taxon>Eurotiales</taxon>
        <taxon>Trichocomaceae</taxon>
        <taxon>Talaromyces</taxon>
        <taxon>Talaromyces sect. Talaromyces</taxon>
    </lineage>
</organism>
<dbReference type="OrthoDB" id="4502298at2759"/>
<dbReference type="EMBL" id="EQ962654">
    <property type="protein sequence ID" value="EED19608.1"/>
    <property type="molecule type" value="Genomic_DNA"/>
</dbReference>
<name>B8M502_TALSN</name>